<dbReference type="NCBIfam" id="TIGR00621">
    <property type="entry name" value="ssb"/>
    <property type="match status" value="1"/>
</dbReference>
<dbReference type="InterPro" id="IPR011344">
    <property type="entry name" value="ssDNA-bd"/>
</dbReference>
<reference evidence="6 7" key="1">
    <citation type="submission" date="2022-04" db="EMBL/GenBank/DDBJ databases">
        <authorList>
            <person name="Huq M.A."/>
        </authorList>
    </citation>
    <scope>NUCLEOTIDE SEQUENCE [LARGE SCALE GENOMIC DNA]</scope>
    <source>
        <strain evidence="6 7">MAH-33</strain>
    </source>
</reference>
<feature type="DNA-binding region" evidence="3">
    <location>
        <begin position="54"/>
        <end position="60"/>
    </location>
</feature>
<comment type="caution">
    <text evidence="3">Lacks conserved residue(s) required for the propagation of feature annotation.</text>
</comment>
<protein>
    <recommendedName>
        <fullName evidence="3 4">Single-stranded DNA-binding protein</fullName>
        <shortName evidence="3">SSB</shortName>
    </recommendedName>
</protein>
<comment type="caution">
    <text evidence="6">The sequence shown here is derived from an EMBL/GenBank/DDBJ whole genome shotgun (WGS) entry which is preliminary data.</text>
</comment>
<dbReference type="PANTHER" id="PTHR10302">
    <property type="entry name" value="SINGLE-STRANDED DNA-BINDING PROTEIN"/>
    <property type="match status" value="1"/>
</dbReference>
<keyword evidence="7" id="KW-1185">Reference proteome</keyword>
<dbReference type="SUPFAM" id="SSF50249">
    <property type="entry name" value="Nucleic acid-binding proteins"/>
    <property type="match status" value="1"/>
</dbReference>
<evidence type="ECO:0000256" key="1">
    <source>
        <dbReference type="ARBA" id="ARBA00023125"/>
    </source>
</evidence>
<evidence type="ECO:0000256" key="3">
    <source>
        <dbReference type="HAMAP-Rule" id="MF_00984"/>
    </source>
</evidence>
<dbReference type="Pfam" id="PF00436">
    <property type="entry name" value="SSB"/>
    <property type="match status" value="1"/>
</dbReference>
<feature type="compositionally biased region" description="Basic and acidic residues" evidence="5">
    <location>
        <begin position="114"/>
        <end position="132"/>
    </location>
</feature>
<accession>A0ABT0DXC5</accession>
<dbReference type="PANTHER" id="PTHR10302:SF0">
    <property type="entry name" value="SINGLE-STRANDED DNA-BINDING PROTEIN, MITOCHONDRIAL"/>
    <property type="match status" value="1"/>
</dbReference>
<comment type="subunit">
    <text evidence="3">Homotetramer.</text>
</comment>
<dbReference type="CDD" id="cd04496">
    <property type="entry name" value="SSB_OBF"/>
    <property type="match status" value="1"/>
</dbReference>
<dbReference type="EMBL" id="JALKHS010000006">
    <property type="protein sequence ID" value="MCK0531758.1"/>
    <property type="molecule type" value="Genomic_DNA"/>
</dbReference>
<dbReference type="Gene3D" id="2.40.50.140">
    <property type="entry name" value="Nucleic acid-binding proteins"/>
    <property type="match status" value="1"/>
</dbReference>
<dbReference type="Proteomes" id="UP001203512">
    <property type="component" value="Unassembled WGS sequence"/>
</dbReference>
<dbReference type="InterPro" id="IPR012340">
    <property type="entry name" value="NA-bd_OB-fold"/>
</dbReference>
<dbReference type="RefSeq" id="WP_247231318.1">
    <property type="nucleotide sequence ID" value="NZ_JALKHS010000006.1"/>
</dbReference>
<dbReference type="PROSITE" id="PS50935">
    <property type="entry name" value="SSB"/>
    <property type="match status" value="1"/>
</dbReference>
<evidence type="ECO:0000313" key="6">
    <source>
        <dbReference type="EMBL" id="MCK0531758.1"/>
    </source>
</evidence>
<sequence length="146" mass="16297">MTANLNKAQLIGFLGEDPKSADMQRGGSVVTLSVGTTEYWKEQGSGERKSATEWHRVVIFNEALGKTAMSYLRRGSAVYVEGTIRSRRYTDRQQVERKVTEIVVPKFGGTLSLMDRRRDDAGGRADADRGRPSSEQQPDLDDEVPF</sequence>
<organism evidence="6 7">
    <name type="scientific">Sphingobium agri</name>
    <dbReference type="NCBI Taxonomy" id="2933566"/>
    <lineage>
        <taxon>Bacteria</taxon>
        <taxon>Pseudomonadati</taxon>
        <taxon>Pseudomonadota</taxon>
        <taxon>Alphaproteobacteria</taxon>
        <taxon>Sphingomonadales</taxon>
        <taxon>Sphingomonadaceae</taxon>
        <taxon>Sphingobium</taxon>
    </lineage>
</organism>
<dbReference type="InterPro" id="IPR000424">
    <property type="entry name" value="Primosome_PriB/ssb"/>
</dbReference>
<evidence type="ECO:0000313" key="7">
    <source>
        <dbReference type="Proteomes" id="UP001203512"/>
    </source>
</evidence>
<evidence type="ECO:0000256" key="2">
    <source>
        <dbReference type="ARBA" id="ARBA00023172"/>
    </source>
</evidence>
<keyword evidence="1 3" id="KW-0238">DNA-binding</keyword>
<name>A0ABT0DXC5_9SPHN</name>
<evidence type="ECO:0000256" key="5">
    <source>
        <dbReference type="SAM" id="MobiDB-lite"/>
    </source>
</evidence>
<dbReference type="PIRSF" id="PIRSF002070">
    <property type="entry name" value="SSB"/>
    <property type="match status" value="1"/>
</dbReference>
<dbReference type="GO" id="GO:0003677">
    <property type="term" value="F:DNA binding"/>
    <property type="evidence" value="ECO:0007669"/>
    <property type="project" value="UniProtKB-KW"/>
</dbReference>
<feature type="region of interest" description="Disordered" evidence="5">
    <location>
        <begin position="113"/>
        <end position="146"/>
    </location>
</feature>
<dbReference type="HAMAP" id="MF_00984">
    <property type="entry name" value="SSB"/>
    <property type="match status" value="1"/>
</dbReference>
<gene>
    <name evidence="6" type="primary">ssb</name>
    <name evidence="6" type="ORF">MU848_09225</name>
</gene>
<evidence type="ECO:0000256" key="4">
    <source>
        <dbReference type="PIRNR" id="PIRNR002070"/>
    </source>
</evidence>
<proteinExistence type="inferred from homology"/>
<keyword evidence="2" id="KW-0233">DNA recombination</keyword>